<feature type="binding site" evidence="5">
    <location>
        <position position="68"/>
    </location>
    <ligand>
        <name>substrate</name>
    </ligand>
</feature>
<dbReference type="EMBL" id="FOTK01000021">
    <property type="protein sequence ID" value="SFM15576.1"/>
    <property type="molecule type" value="Genomic_DNA"/>
</dbReference>
<reference evidence="9" key="1">
    <citation type="submission" date="2016-10" db="EMBL/GenBank/DDBJ databases">
        <authorList>
            <person name="Varghese N."/>
            <person name="Submissions S."/>
        </authorList>
    </citation>
    <scope>NUCLEOTIDE SEQUENCE [LARGE SCALE GENOMIC DNA]</scope>
    <source>
        <strain evidence="9">BL36</strain>
    </source>
</reference>
<dbReference type="GO" id="GO:0000287">
    <property type="term" value="F:magnesium ion binding"/>
    <property type="evidence" value="ECO:0007669"/>
    <property type="project" value="TreeGrafter"/>
</dbReference>
<dbReference type="GO" id="GO:0006107">
    <property type="term" value="P:oxaloacetate metabolic process"/>
    <property type="evidence" value="ECO:0007669"/>
    <property type="project" value="TreeGrafter"/>
</dbReference>
<keyword evidence="8" id="KW-0456">Lyase</keyword>
<evidence type="ECO:0000313" key="8">
    <source>
        <dbReference type="EMBL" id="SFM15576.1"/>
    </source>
</evidence>
<gene>
    <name evidence="8" type="ORF">SAMN05192568_102114</name>
</gene>
<name>A0A1I4NJD8_9HYPH</name>
<protein>
    <submittedName>
        <fullName evidence="8">Citrate lyase subunit beta / citryl-CoA lyase</fullName>
    </submittedName>
</protein>
<dbReference type="STRING" id="582667.SAMN05192568_102114"/>
<dbReference type="SUPFAM" id="SSF51621">
    <property type="entry name" value="Phosphoenolpyruvate/pyruvate domain"/>
    <property type="match status" value="1"/>
</dbReference>
<sequence length="297" mass="30572">MNWTEIGTFLFIPADAERMVAGAHKRGAGAIILDLEDAIAPSNKDAARGKLASSVAILAEHGLTVVVRVNNDPERLVDDIRAAVLPGVHAIILPKVETASFCQYVDGALSVAERVGGLAERSIGIIAVIEHPAAMRALDGIAAATPRIVALGFGSEDYALAIGTKATFESMAMPAQAVAIAARGRGLAVFGVPGSVGVIDDEPAFKALARAANAFGYTGILCIHPRQVTMADEALAPSAGEVAKARRIVEAFDRSVASGSGAVAVDGQMIDVPVALQAKRILSLADRIGARQPSSPA</sequence>
<dbReference type="Gene3D" id="3.20.20.60">
    <property type="entry name" value="Phosphoenolpyruvate-binding domains"/>
    <property type="match status" value="1"/>
</dbReference>
<dbReference type="InterPro" id="IPR011206">
    <property type="entry name" value="Citrate_lyase_beta/mcl1/mcl2"/>
</dbReference>
<evidence type="ECO:0000313" key="9">
    <source>
        <dbReference type="Proteomes" id="UP000199048"/>
    </source>
</evidence>
<dbReference type="GO" id="GO:0016829">
    <property type="term" value="F:lyase activity"/>
    <property type="evidence" value="ECO:0007669"/>
    <property type="project" value="UniProtKB-KW"/>
</dbReference>
<dbReference type="PANTHER" id="PTHR32308:SF10">
    <property type="entry name" value="CITRATE LYASE SUBUNIT BETA"/>
    <property type="match status" value="1"/>
</dbReference>
<dbReference type="InterPro" id="IPR015813">
    <property type="entry name" value="Pyrv/PenolPyrv_kinase-like_dom"/>
</dbReference>
<evidence type="ECO:0000256" key="1">
    <source>
        <dbReference type="ARBA" id="ARBA00001946"/>
    </source>
</evidence>
<evidence type="ECO:0000259" key="7">
    <source>
        <dbReference type="Pfam" id="PF03328"/>
    </source>
</evidence>
<dbReference type="PANTHER" id="PTHR32308">
    <property type="entry name" value="LYASE BETA SUBUNIT, PUTATIVE (AFU_ORTHOLOGUE AFUA_4G13030)-RELATED"/>
    <property type="match status" value="1"/>
</dbReference>
<accession>A0A1I4NJD8</accession>
<dbReference type="AlphaFoldDB" id="A0A1I4NJD8"/>
<keyword evidence="3 6" id="KW-0479">Metal-binding</keyword>
<comment type="cofactor">
    <cofactor evidence="1">
        <name>Mg(2+)</name>
        <dbReference type="ChEBI" id="CHEBI:18420"/>
    </cofactor>
</comment>
<evidence type="ECO:0000256" key="2">
    <source>
        <dbReference type="ARBA" id="ARBA00005568"/>
    </source>
</evidence>
<keyword evidence="9" id="KW-1185">Reference proteome</keyword>
<dbReference type="Proteomes" id="UP000199048">
    <property type="component" value="Unassembled WGS sequence"/>
</dbReference>
<dbReference type="InterPro" id="IPR040442">
    <property type="entry name" value="Pyrv_kinase-like_dom_sf"/>
</dbReference>
<feature type="binding site" evidence="6">
    <location>
        <position position="157"/>
    </location>
    <ligand>
        <name>Mg(2+)</name>
        <dbReference type="ChEBI" id="CHEBI:18420"/>
    </ligand>
</feature>
<evidence type="ECO:0000256" key="6">
    <source>
        <dbReference type="PIRSR" id="PIRSR015582-2"/>
    </source>
</evidence>
<organism evidence="8 9">
    <name type="scientific">Methylobacterium pseudosasicola</name>
    <dbReference type="NCBI Taxonomy" id="582667"/>
    <lineage>
        <taxon>Bacteria</taxon>
        <taxon>Pseudomonadati</taxon>
        <taxon>Pseudomonadota</taxon>
        <taxon>Alphaproteobacteria</taxon>
        <taxon>Hyphomicrobiales</taxon>
        <taxon>Methylobacteriaceae</taxon>
        <taxon>Methylobacterium</taxon>
    </lineage>
</organism>
<dbReference type="PIRSF" id="PIRSF015582">
    <property type="entry name" value="Cit_lyase_B"/>
    <property type="match status" value="1"/>
</dbReference>
<dbReference type="RefSeq" id="WP_092043173.1">
    <property type="nucleotide sequence ID" value="NZ_FOTK01000021.1"/>
</dbReference>
<proteinExistence type="inferred from homology"/>
<keyword evidence="4 6" id="KW-0460">Magnesium</keyword>
<evidence type="ECO:0000256" key="4">
    <source>
        <dbReference type="ARBA" id="ARBA00022842"/>
    </source>
</evidence>
<dbReference type="Pfam" id="PF03328">
    <property type="entry name" value="HpcH_HpaI"/>
    <property type="match status" value="1"/>
</dbReference>
<feature type="domain" description="HpcH/HpaI aldolase/citrate lyase" evidence="7">
    <location>
        <begin position="9"/>
        <end position="225"/>
    </location>
</feature>
<evidence type="ECO:0000256" key="3">
    <source>
        <dbReference type="ARBA" id="ARBA00022723"/>
    </source>
</evidence>
<evidence type="ECO:0000256" key="5">
    <source>
        <dbReference type="PIRSR" id="PIRSR015582-1"/>
    </source>
</evidence>
<comment type="similarity">
    <text evidence="2">Belongs to the HpcH/HpaI aldolase family.</text>
</comment>
<feature type="binding site" evidence="5">
    <location>
        <position position="130"/>
    </location>
    <ligand>
        <name>substrate</name>
    </ligand>
</feature>
<feature type="binding site" evidence="6">
    <location>
        <position position="130"/>
    </location>
    <ligand>
        <name>Mg(2+)</name>
        <dbReference type="ChEBI" id="CHEBI:18420"/>
    </ligand>
</feature>
<dbReference type="InterPro" id="IPR005000">
    <property type="entry name" value="Aldolase/citrate-lyase_domain"/>
</dbReference>